<evidence type="ECO:0000256" key="1">
    <source>
        <dbReference type="SAM" id="Phobius"/>
    </source>
</evidence>
<keyword evidence="1" id="KW-0812">Transmembrane</keyword>
<evidence type="ECO:0000313" key="2">
    <source>
        <dbReference type="EMBL" id="GAH03907.1"/>
    </source>
</evidence>
<sequence length="59" mass="6387">MTSLVSMIVSLILMFNSVSYQIIITSEFLGSGALFVVVPGSLLNGLIFGLLAFFTTKRK</sequence>
<keyword evidence="1" id="KW-0472">Membrane</keyword>
<comment type="caution">
    <text evidence="2">The sequence shown here is derived from an EMBL/GenBank/DDBJ whole genome shotgun (WGS) entry which is preliminary data.</text>
</comment>
<gene>
    <name evidence="2" type="ORF">S01H4_40060</name>
</gene>
<organism evidence="2">
    <name type="scientific">marine sediment metagenome</name>
    <dbReference type="NCBI Taxonomy" id="412755"/>
    <lineage>
        <taxon>unclassified sequences</taxon>
        <taxon>metagenomes</taxon>
        <taxon>ecological metagenomes</taxon>
    </lineage>
</organism>
<dbReference type="AlphaFoldDB" id="X1C937"/>
<proteinExistence type="predicted"/>
<accession>X1C937</accession>
<keyword evidence="1" id="KW-1133">Transmembrane helix</keyword>
<dbReference type="EMBL" id="BART01021777">
    <property type="protein sequence ID" value="GAH03907.1"/>
    <property type="molecule type" value="Genomic_DNA"/>
</dbReference>
<feature type="transmembrane region" description="Helical" evidence="1">
    <location>
        <begin position="29"/>
        <end position="54"/>
    </location>
</feature>
<reference evidence="2" key="1">
    <citation type="journal article" date="2014" name="Front. Microbiol.">
        <title>High frequency of phylogenetically diverse reductive dehalogenase-homologous genes in deep subseafloor sedimentary metagenomes.</title>
        <authorList>
            <person name="Kawai M."/>
            <person name="Futagami T."/>
            <person name="Toyoda A."/>
            <person name="Takaki Y."/>
            <person name="Nishi S."/>
            <person name="Hori S."/>
            <person name="Arai W."/>
            <person name="Tsubouchi T."/>
            <person name="Morono Y."/>
            <person name="Uchiyama I."/>
            <person name="Ito T."/>
            <person name="Fujiyama A."/>
            <person name="Inagaki F."/>
            <person name="Takami H."/>
        </authorList>
    </citation>
    <scope>NUCLEOTIDE SEQUENCE</scope>
    <source>
        <strain evidence="2">Expedition CK06-06</strain>
    </source>
</reference>
<protein>
    <submittedName>
        <fullName evidence="2">Uncharacterized protein</fullName>
    </submittedName>
</protein>
<name>X1C937_9ZZZZ</name>